<feature type="compositionally biased region" description="Low complexity" evidence="1">
    <location>
        <begin position="32"/>
        <end position="50"/>
    </location>
</feature>
<dbReference type="EMBL" id="CAJHJT010000012">
    <property type="protein sequence ID" value="CAD6999128.1"/>
    <property type="molecule type" value="Genomic_DNA"/>
</dbReference>
<dbReference type="Proteomes" id="UP000606786">
    <property type="component" value="Unassembled WGS sequence"/>
</dbReference>
<organism evidence="2 3">
    <name type="scientific">Ceratitis capitata</name>
    <name type="common">Mediterranean fruit fly</name>
    <name type="synonym">Tephritis capitata</name>
    <dbReference type="NCBI Taxonomy" id="7213"/>
    <lineage>
        <taxon>Eukaryota</taxon>
        <taxon>Metazoa</taxon>
        <taxon>Ecdysozoa</taxon>
        <taxon>Arthropoda</taxon>
        <taxon>Hexapoda</taxon>
        <taxon>Insecta</taxon>
        <taxon>Pterygota</taxon>
        <taxon>Neoptera</taxon>
        <taxon>Endopterygota</taxon>
        <taxon>Diptera</taxon>
        <taxon>Brachycera</taxon>
        <taxon>Muscomorpha</taxon>
        <taxon>Tephritoidea</taxon>
        <taxon>Tephritidae</taxon>
        <taxon>Ceratitis</taxon>
        <taxon>Ceratitis</taxon>
    </lineage>
</organism>
<keyword evidence="3" id="KW-1185">Reference proteome</keyword>
<gene>
    <name evidence="2" type="ORF">CCAP1982_LOCUS7671</name>
</gene>
<proteinExistence type="predicted"/>
<evidence type="ECO:0000313" key="3">
    <source>
        <dbReference type="Proteomes" id="UP000606786"/>
    </source>
</evidence>
<accession>A0A811ULD3</accession>
<reference evidence="2" key="1">
    <citation type="submission" date="2020-11" db="EMBL/GenBank/DDBJ databases">
        <authorList>
            <person name="Whitehead M."/>
        </authorList>
    </citation>
    <scope>NUCLEOTIDE SEQUENCE</scope>
    <source>
        <strain evidence="2">EGII</strain>
    </source>
</reference>
<evidence type="ECO:0000256" key="1">
    <source>
        <dbReference type="SAM" id="MobiDB-lite"/>
    </source>
</evidence>
<feature type="compositionally biased region" description="Basic and acidic residues" evidence="1">
    <location>
        <begin position="1"/>
        <end position="12"/>
    </location>
</feature>
<name>A0A811ULD3_CERCA</name>
<dbReference type="AlphaFoldDB" id="A0A811ULD3"/>
<comment type="caution">
    <text evidence="2">The sequence shown here is derived from an EMBL/GenBank/DDBJ whole genome shotgun (WGS) entry which is preliminary data.</text>
</comment>
<sequence>MVYTERTDRYIAPKDQTNNNAATGKASDGTNKYSTQRSSSSSSSTSNSSWESKKSTSEDKWKYNNMASSSCCVPNGRVSLQRPISNDSVTVTPDERRPHTALHVHIHMCIHTYGLKQVTWPNKCISADTVSSTQHPAPSIH</sequence>
<protein>
    <submittedName>
        <fullName evidence="2">(Mediterranean fruit fly) hypothetical protein</fullName>
    </submittedName>
</protein>
<evidence type="ECO:0000313" key="2">
    <source>
        <dbReference type="EMBL" id="CAD6999128.1"/>
    </source>
</evidence>
<feature type="region of interest" description="Disordered" evidence="1">
    <location>
        <begin position="1"/>
        <end position="59"/>
    </location>
</feature>